<evidence type="ECO:0000256" key="1">
    <source>
        <dbReference type="SAM" id="MobiDB-lite"/>
    </source>
</evidence>
<dbReference type="GeneID" id="9684361"/>
<dbReference type="Pfam" id="PF14937">
    <property type="entry name" value="DUF4500"/>
    <property type="match status" value="1"/>
</dbReference>
<evidence type="ECO:0000313" key="3">
    <source>
        <dbReference type="EMBL" id="EEH57377.1"/>
    </source>
</evidence>
<organism evidence="4">
    <name type="scientific">Micromonas pusilla (strain CCMP1545)</name>
    <name type="common">Picoplanktonic green alga</name>
    <dbReference type="NCBI Taxonomy" id="564608"/>
    <lineage>
        <taxon>Eukaryota</taxon>
        <taxon>Viridiplantae</taxon>
        <taxon>Chlorophyta</taxon>
        <taxon>Mamiellophyceae</taxon>
        <taxon>Mamiellales</taxon>
        <taxon>Mamiellaceae</taxon>
        <taxon>Micromonas</taxon>
    </lineage>
</organism>
<reference evidence="3 4" key="1">
    <citation type="journal article" date="2009" name="Science">
        <title>Green evolution and dynamic adaptations revealed by genomes of the marine picoeukaryotes Micromonas.</title>
        <authorList>
            <person name="Worden A.Z."/>
            <person name="Lee J.H."/>
            <person name="Mock T."/>
            <person name="Rouze P."/>
            <person name="Simmons M.P."/>
            <person name="Aerts A.L."/>
            <person name="Allen A.E."/>
            <person name="Cuvelier M.L."/>
            <person name="Derelle E."/>
            <person name="Everett M.V."/>
            <person name="Foulon E."/>
            <person name="Grimwood J."/>
            <person name="Gundlach H."/>
            <person name="Henrissat B."/>
            <person name="Napoli C."/>
            <person name="McDonald S.M."/>
            <person name="Parker M.S."/>
            <person name="Rombauts S."/>
            <person name="Salamov A."/>
            <person name="Von Dassow P."/>
            <person name="Badger J.H."/>
            <person name="Coutinho P.M."/>
            <person name="Demir E."/>
            <person name="Dubchak I."/>
            <person name="Gentemann C."/>
            <person name="Eikrem W."/>
            <person name="Gready J.E."/>
            <person name="John U."/>
            <person name="Lanier W."/>
            <person name="Lindquist E.A."/>
            <person name="Lucas S."/>
            <person name="Mayer K.F."/>
            <person name="Moreau H."/>
            <person name="Not F."/>
            <person name="Otillar R."/>
            <person name="Panaud O."/>
            <person name="Pangilinan J."/>
            <person name="Paulsen I."/>
            <person name="Piegu B."/>
            <person name="Poliakov A."/>
            <person name="Robbens S."/>
            <person name="Schmutz J."/>
            <person name="Toulza E."/>
            <person name="Wyss T."/>
            <person name="Zelensky A."/>
            <person name="Zhou K."/>
            <person name="Armbrust E.V."/>
            <person name="Bhattacharya D."/>
            <person name="Goodenough U.W."/>
            <person name="Van de Peer Y."/>
            <person name="Grigoriev I.V."/>
        </authorList>
    </citation>
    <scope>NUCLEOTIDE SEQUENCE [LARGE SCALE GENOMIC DNA]</scope>
    <source>
        <strain evidence="3 4">CCMP1545</strain>
    </source>
</reference>
<sequence length="74" mass="8493">MSAPTPQKPVITDTLLFRMMNPELYVGYNRWIAGIGSVVCAVAIAKVAHMKYEHENEKKAHPERFARAERDEDY</sequence>
<keyword evidence="2" id="KW-0472">Membrane</keyword>
<evidence type="ECO:0000256" key="2">
    <source>
        <dbReference type="SAM" id="Phobius"/>
    </source>
</evidence>
<keyword evidence="2" id="KW-0812">Transmembrane</keyword>
<dbReference type="EMBL" id="GG663739">
    <property type="protein sequence ID" value="EEH57377.1"/>
    <property type="molecule type" value="Genomic_DNA"/>
</dbReference>
<feature type="transmembrane region" description="Helical" evidence="2">
    <location>
        <begin position="28"/>
        <end position="48"/>
    </location>
</feature>
<keyword evidence="4" id="KW-1185">Reference proteome</keyword>
<dbReference type="AlphaFoldDB" id="C1MRR8"/>
<dbReference type="Proteomes" id="UP000001876">
    <property type="component" value="Unassembled WGS sequence"/>
</dbReference>
<keyword evidence="2" id="KW-1133">Transmembrane helix</keyword>
<evidence type="ECO:0000313" key="4">
    <source>
        <dbReference type="Proteomes" id="UP000001876"/>
    </source>
</evidence>
<feature type="region of interest" description="Disordered" evidence="1">
    <location>
        <begin position="53"/>
        <end position="74"/>
    </location>
</feature>
<gene>
    <name evidence="3" type="ORF">MICPUCDRAFT_58202</name>
</gene>
<dbReference type="OrthoDB" id="1880105at2759"/>
<dbReference type="RefSeq" id="XP_003058922.1">
    <property type="nucleotide sequence ID" value="XM_003058876.1"/>
</dbReference>
<dbReference type="InterPro" id="IPR026686">
    <property type="entry name" value="UPF0708"/>
</dbReference>
<name>C1MRR8_MICPC</name>
<dbReference type="KEGG" id="mpp:MICPUCDRAFT_58202"/>
<accession>C1MRR8</accession>
<protein>
    <submittedName>
        <fullName evidence="3">Predicted protein</fullName>
    </submittedName>
</protein>
<proteinExistence type="predicted"/>